<feature type="compositionally biased region" description="Low complexity" evidence="7">
    <location>
        <begin position="150"/>
        <end position="161"/>
    </location>
</feature>
<gene>
    <name evidence="10" type="ORF">O6P43_027382</name>
</gene>
<keyword evidence="4" id="KW-0539">Nucleus</keyword>
<feature type="domain" description="WRC" evidence="9">
    <location>
        <begin position="3"/>
        <end position="47"/>
    </location>
</feature>
<evidence type="ECO:0000256" key="3">
    <source>
        <dbReference type="ARBA" id="ARBA00022723"/>
    </source>
</evidence>
<dbReference type="InterPro" id="IPR001841">
    <property type="entry name" value="Znf_RING"/>
</dbReference>
<dbReference type="GO" id="GO:0008270">
    <property type="term" value="F:zinc ion binding"/>
    <property type="evidence" value="ECO:0007669"/>
    <property type="project" value="UniProtKB-KW"/>
</dbReference>
<evidence type="ECO:0000259" key="8">
    <source>
        <dbReference type="PROSITE" id="PS50089"/>
    </source>
</evidence>
<dbReference type="InterPro" id="IPR045109">
    <property type="entry name" value="LSDs-like"/>
</dbReference>
<dbReference type="InterPro" id="IPR014977">
    <property type="entry name" value="WRC_dom"/>
</dbReference>
<dbReference type="PANTHER" id="PTHR12549">
    <property type="entry name" value="JMJC DOMAIN-CONTAINING HISTONE DEMETHYLATION PROTEIN"/>
    <property type="match status" value="1"/>
</dbReference>
<feature type="region of interest" description="Disordered" evidence="7">
    <location>
        <begin position="122"/>
        <end position="167"/>
    </location>
</feature>
<dbReference type="Gene3D" id="2.60.120.650">
    <property type="entry name" value="Cupin"/>
    <property type="match status" value="1"/>
</dbReference>
<dbReference type="GO" id="GO:0000785">
    <property type="term" value="C:chromatin"/>
    <property type="evidence" value="ECO:0007669"/>
    <property type="project" value="TreeGrafter"/>
</dbReference>
<dbReference type="GO" id="GO:0032454">
    <property type="term" value="F:histone H3K9 demethylase activity"/>
    <property type="evidence" value="ECO:0007669"/>
    <property type="project" value="InterPro"/>
</dbReference>
<comment type="similarity">
    <text evidence="2">Belongs to the JARID1 histone demethylase family.</text>
</comment>
<dbReference type="PROSITE" id="PS50089">
    <property type="entry name" value="ZF_RING_2"/>
    <property type="match status" value="1"/>
</dbReference>
<dbReference type="KEGG" id="qsa:O6P43_027382"/>
<keyword evidence="3" id="KW-0479">Metal-binding</keyword>
<proteinExistence type="inferred from homology"/>
<evidence type="ECO:0000256" key="2">
    <source>
        <dbReference type="ARBA" id="ARBA00006801"/>
    </source>
</evidence>
<keyword evidence="5" id="KW-0863">Zinc-finger</keyword>
<feature type="domain" description="RING-type" evidence="8">
    <location>
        <begin position="182"/>
        <end position="228"/>
    </location>
</feature>
<dbReference type="Pfam" id="PF08879">
    <property type="entry name" value="WRC"/>
    <property type="match status" value="1"/>
</dbReference>
<accession>A0AAD7PD92</accession>
<evidence type="ECO:0000256" key="6">
    <source>
        <dbReference type="PROSITE-ProRule" id="PRU01002"/>
    </source>
</evidence>
<dbReference type="GO" id="GO:0003712">
    <property type="term" value="F:transcription coregulator activity"/>
    <property type="evidence" value="ECO:0007669"/>
    <property type="project" value="TreeGrafter"/>
</dbReference>
<dbReference type="AlphaFoldDB" id="A0AAD7PD92"/>
<evidence type="ECO:0000256" key="7">
    <source>
        <dbReference type="SAM" id="MobiDB-lite"/>
    </source>
</evidence>
<dbReference type="Proteomes" id="UP001163823">
    <property type="component" value="Chromosome 11"/>
</dbReference>
<evidence type="ECO:0000259" key="9">
    <source>
        <dbReference type="PROSITE" id="PS51667"/>
    </source>
</evidence>
<feature type="compositionally biased region" description="Basic and acidic residues" evidence="7">
    <location>
        <begin position="392"/>
        <end position="404"/>
    </location>
</feature>
<evidence type="ECO:0000313" key="10">
    <source>
        <dbReference type="EMBL" id="KAJ7951311.1"/>
    </source>
</evidence>
<feature type="region of interest" description="Disordered" evidence="7">
    <location>
        <begin position="392"/>
        <end position="427"/>
    </location>
</feature>
<keyword evidence="11" id="KW-1185">Reference proteome</keyword>
<evidence type="ECO:0000256" key="4">
    <source>
        <dbReference type="ARBA" id="ARBA00023242"/>
    </source>
</evidence>
<dbReference type="EMBL" id="JARAOO010000011">
    <property type="protein sequence ID" value="KAJ7951311.1"/>
    <property type="molecule type" value="Genomic_DNA"/>
</dbReference>
<dbReference type="GO" id="GO:0000118">
    <property type="term" value="C:histone deacetylase complex"/>
    <property type="evidence" value="ECO:0007669"/>
    <property type="project" value="TreeGrafter"/>
</dbReference>
<comment type="caution">
    <text evidence="10">The sequence shown here is derived from an EMBL/GenBank/DDBJ whole genome shotgun (WGS) entry which is preliminary data.</text>
</comment>
<feature type="region of interest" description="Disordered" evidence="7">
    <location>
        <begin position="30"/>
        <end position="91"/>
    </location>
</feature>
<keyword evidence="5" id="KW-0862">Zinc</keyword>
<protein>
    <submittedName>
        <fullName evidence="10">Lysine-specific demethylase JMJ25</fullName>
    </submittedName>
</protein>
<dbReference type="PANTHER" id="PTHR12549:SF33">
    <property type="entry name" value="LYSINE-SPECIFIC DEMETHYLASE JMJ27"/>
    <property type="match status" value="1"/>
</dbReference>
<evidence type="ECO:0000256" key="5">
    <source>
        <dbReference type="PROSITE-ProRule" id="PRU00175"/>
    </source>
</evidence>
<dbReference type="GO" id="GO:0031490">
    <property type="term" value="F:chromatin DNA binding"/>
    <property type="evidence" value="ECO:0007669"/>
    <property type="project" value="TreeGrafter"/>
</dbReference>
<feature type="compositionally biased region" description="Basic and acidic residues" evidence="7">
    <location>
        <begin position="43"/>
        <end position="62"/>
    </location>
</feature>
<name>A0AAD7PD92_QUISA</name>
<comment type="subcellular location">
    <subcellularLocation>
        <location evidence="1">Nucleus</location>
    </subcellularLocation>
</comment>
<sequence length="684" mass="78322">MDAPSDVRCKRTAGPKWRCSETASLGKSYCENHLLQSKNQSRKRIERDRDKRSGDDRRRDRGGSGGGENSKKRRRDKVSDGSDGELFESDLNLNPVKKQKFRFSRCKRETVSNGVDEHVTNSHVSISKLNDGKANSDGGKCDSGGGKSNSGGRQRNNSSFSERTSVDGGKCNKIKEKGSLMCHQCQRNDKGGVVFCLNCNRKRYCYECLEKWYPEKTRKEVENACPFCCGNCNCKACLREVPEVKCEPKKVDLDVKLQQLLFLLYKALPVLRHIHKELSSELEIESNIRGIQLQEIDITRAKLDKSERLYCTVRTSRVSWNRFSFHLEAGLQVTLVKNTTYENPTCDNCNTSIVAFYRSCPNPGCSYDLCLTCCQELRKGCQPGGREAETSQKQFVERAHDSTRENSATAKRKRHGSESQQVPTGSDFKADKLSLFPEWRVSNDGNIPCPPKDRGGCGTEFMELQRMFKANWVVKLLKNAEDLTGDYRLPDLDFSQRCSLCHINSDEGISSEVREAAFRDDNRDNFLYTPNAVYMSEDEIEHFQRHWMRGEPVIVRNVLDKTSGLSWEPMVIWRAFRETGSRVKFKEETRSVKAIDCLDWCEVEINIHQFFKGYLEGRMHRGGWPEMLKLKDWPSSTLFEERLPRHCAEFFRALPYSDYTDPKSGVLNFASKLPEDFPETRFGT</sequence>
<dbReference type="PROSITE" id="PS51667">
    <property type="entry name" value="WRC"/>
    <property type="match status" value="1"/>
</dbReference>
<comment type="caution">
    <text evidence="6">Lacks conserved residue(s) required for the propagation of feature annotation.</text>
</comment>
<dbReference type="GO" id="GO:0006357">
    <property type="term" value="P:regulation of transcription by RNA polymerase II"/>
    <property type="evidence" value="ECO:0007669"/>
    <property type="project" value="TreeGrafter"/>
</dbReference>
<organism evidence="10 11">
    <name type="scientific">Quillaja saponaria</name>
    <name type="common">Soap bark tree</name>
    <dbReference type="NCBI Taxonomy" id="32244"/>
    <lineage>
        <taxon>Eukaryota</taxon>
        <taxon>Viridiplantae</taxon>
        <taxon>Streptophyta</taxon>
        <taxon>Embryophyta</taxon>
        <taxon>Tracheophyta</taxon>
        <taxon>Spermatophyta</taxon>
        <taxon>Magnoliopsida</taxon>
        <taxon>eudicotyledons</taxon>
        <taxon>Gunneridae</taxon>
        <taxon>Pentapetalae</taxon>
        <taxon>rosids</taxon>
        <taxon>fabids</taxon>
        <taxon>Fabales</taxon>
        <taxon>Quillajaceae</taxon>
        <taxon>Quillaja</taxon>
    </lineage>
</organism>
<evidence type="ECO:0000256" key="1">
    <source>
        <dbReference type="ARBA" id="ARBA00004123"/>
    </source>
</evidence>
<reference evidence="10" key="1">
    <citation type="journal article" date="2023" name="Science">
        <title>Elucidation of the pathway for biosynthesis of saponin adjuvants from the soapbark tree.</title>
        <authorList>
            <person name="Reed J."/>
            <person name="Orme A."/>
            <person name="El-Demerdash A."/>
            <person name="Owen C."/>
            <person name="Martin L.B.B."/>
            <person name="Misra R.C."/>
            <person name="Kikuchi S."/>
            <person name="Rejzek M."/>
            <person name="Martin A.C."/>
            <person name="Harkess A."/>
            <person name="Leebens-Mack J."/>
            <person name="Louveau T."/>
            <person name="Stephenson M.J."/>
            <person name="Osbourn A."/>
        </authorList>
    </citation>
    <scope>NUCLEOTIDE SEQUENCE</scope>
    <source>
        <strain evidence="10">S10</strain>
    </source>
</reference>
<evidence type="ECO:0000313" key="11">
    <source>
        <dbReference type="Proteomes" id="UP001163823"/>
    </source>
</evidence>